<dbReference type="AlphaFoldDB" id="A0A2G5V0C8"/>
<comment type="caution">
    <text evidence="1">The sequence shown here is derived from an EMBL/GenBank/DDBJ whole genome shotgun (WGS) entry which is preliminary data.</text>
</comment>
<dbReference type="PANTHER" id="PTHR21037:SF2">
    <property type="entry name" value="SIMILAR TO NOVEL PROTEIN"/>
    <property type="match status" value="1"/>
</dbReference>
<dbReference type="Proteomes" id="UP000230233">
    <property type="component" value="Chromosome II"/>
</dbReference>
<accession>A0A2G5V0C8</accession>
<organism evidence="1 2">
    <name type="scientific">Caenorhabditis nigoni</name>
    <dbReference type="NCBI Taxonomy" id="1611254"/>
    <lineage>
        <taxon>Eukaryota</taxon>
        <taxon>Metazoa</taxon>
        <taxon>Ecdysozoa</taxon>
        <taxon>Nematoda</taxon>
        <taxon>Chromadorea</taxon>
        <taxon>Rhabditida</taxon>
        <taxon>Rhabditina</taxon>
        <taxon>Rhabditomorpha</taxon>
        <taxon>Rhabditoidea</taxon>
        <taxon>Rhabditidae</taxon>
        <taxon>Peloderinae</taxon>
        <taxon>Caenorhabditis</taxon>
    </lineage>
</organism>
<dbReference type="Pfam" id="PF17653">
    <property type="entry name" value="DUF5522"/>
    <property type="match status" value="1"/>
</dbReference>
<dbReference type="OrthoDB" id="274765at2759"/>
<gene>
    <name evidence="1" type="primary">Cnig_chr_II.g5325</name>
    <name evidence="1" type="ORF">B9Z55_005325</name>
</gene>
<proteinExistence type="predicted"/>
<evidence type="ECO:0000313" key="1">
    <source>
        <dbReference type="EMBL" id="PIC45238.1"/>
    </source>
</evidence>
<sequence length="240" mass="27118">MSLTENKVVIIIGKNNQLRRLQMTKIGKYISQSQKSCGNNCRNSKCMANLPSSSGMLSRLLSNVFNTSIASRCSASGRWWPQPDRQFSTKHDEKSSLERTDHDVIVTKTGIKLSKENAAPVYYKPKSEGNGYELVEHKKGEMIANYTLFEAAVNKAKVPWVNYDGLTSEERTIHMAHMKAINDRKLTYLDPRTGYSVFTISHHLQKGKCCGNGCRHCAYEMVNAPEDVRSKKVWNGAFYV</sequence>
<evidence type="ECO:0000313" key="2">
    <source>
        <dbReference type="Proteomes" id="UP000230233"/>
    </source>
</evidence>
<dbReference type="EMBL" id="PDUG01000002">
    <property type="protein sequence ID" value="PIC45238.1"/>
    <property type="molecule type" value="Genomic_DNA"/>
</dbReference>
<reference evidence="2" key="1">
    <citation type="submission" date="2017-10" db="EMBL/GenBank/DDBJ databases">
        <title>Rapid genome shrinkage in a self-fertile nematode reveals novel sperm competition proteins.</title>
        <authorList>
            <person name="Yin D."/>
            <person name="Schwarz E.M."/>
            <person name="Thomas C.G."/>
            <person name="Felde R.L."/>
            <person name="Korf I.F."/>
            <person name="Cutter A.D."/>
            <person name="Schartner C.M."/>
            <person name="Ralston E.J."/>
            <person name="Meyer B.J."/>
            <person name="Haag E.S."/>
        </authorList>
    </citation>
    <scope>NUCLEOTIDE SEQUENCE [LARGE SCALE GENOMIC DNA]</scope>
    <source>
        <strain evidence="2">JU1422</strain>
    </source>
</reference>
<protein>
    <submittedName>
        <fullName evidence="1">Uncharacterized protein</fullName>
    </submittedName>
</protein>
<dbReference type="InterPro" id="IPR040807">
    <property type="entry name" value="DUF5522"/>
</dbReference>
<name>A0A2G5V0C8_9PELO</name>
<dbReference type="PANTHER" id="PTHR21037">
    <property type="entry name" value="39S RIBOSOMAL PROTEIN L14, MITOCHONDRIAL"/>
    <property type="match status" value="1"/>
</dbReference>
<keyword evidence="2" id="KW-1185">Reference proteome</keyword>